<keyword evidence="3" id="KW-1185">Reference proteome</keyword>
<feature type="signal peptide" evidence="1">
    <location>
        <begin position="1"/>
        <end position="24"/>
    </location>
</feature>
<dbReference type="Proteomes" id="UP000077355">
    <property type="component" value="Unassembled WGS sequence"/>
</dbReference>
<keyword evidence="1" id="KW-0732">Signal</keyword>
<accession>A0A168P9G1</accession>
<sequence length="193" mass="20667">MKKQIVSLLMSSVLVLSIAGVASADGGNLTSPLANSTSATTSHSSIAIDLGPNANDDLFASGAISNYINSQKNHTNVSQRATDGRNMSYTYNNLYNFITTDFLPLQTYGNVPLQVVQTSDSTTYKANVTYQFANESGTKRSTVFQIPGNITETAQLMSFTNVPQGTASDPIYLIIVNKTANALKIRGNGHTLF</sequence>
<evidence type="ECO:0000313" key="2">
    <source>
        <dbReference type="EMBL" id="OAB46530.1"/>
    </source>
</evidence>
<dbReference type="EMBL" id="LVJI01000015">
    <property type="protein sequence ID" value="OAB46530.1"/>
    <property type="molecule type" value="Genomic_DNA"/>
</dbReference>
<gene>
    <name evidence="2" type="ORF">PBAT_10955</name>
</gene>
<feature type="chain" id="PRO_5007899606" evidence="1">
    <location>
        <begin position="25"/>
        <end position="193"/>
    </location>
</feature>
<dbReference type="AlphaFoldDB" id="A0A168P9G1"/>
<protein>
    <submittedName>
        <fullName evidence="2">Uncharacterized protein</fullName>
    </submittedName>
</protein>
<evidence type="ECO:0000313" key="3">
    <source>
        <dbReference type="Proteomes" id="UP000077355"/>
    </source>
</evidence>
<name>A0A168P9G1_9BACL</name>
<comment type="caution">
    <text evidence="2">The sequence shown here is derived from an EMBL/GenBank/DDBJ whole genome shotgun (WGS) entry which is preliminary data.</text>
</comment>
<reference evidence="2 3" key="1">
    <citation type="submission" date="2016-03" db="EMBL/GenBank/DDBJ databases">
        <title>Draft genome sequence of Paenibacillus antarcticus CECT 5836.</title>
        <authorList>
            <person name="Shin S.-K."/>
            <person name="Yi H."/>
        </authorList>
    </citation>
    <scope>NUCLEOTIDE SEQUENCE [LARGE SCALE GENOMIC DNA]</scope>
    <source>
        <strain evidence="2 3">CECT 5836</strain>
    </source>
</reference>
<proteinExistence type="predicted"/>
<organism evidence="2 3">
    <name type="scientific">Paenibacillus antarcticus</name>
    <dbReference type="NCBI Taxonomy" id="253703"/>
    <lineage>
        <taxon>Bacteria</taxon>
        <taxon>Bacillati</taxon>
        <taxon>Bacillota</taxon>
        <taxon>Bacilli</taxon>
        <taxon>Bacillales</taxon>
        <taxon>Paenibacillaceae</taxon>
        <taxon>Paenibacillus</taxon>
    </lineage>
</organism>
<evidence type="ECO:0000256" key="1">
    <source>
        <dbReference type="SAM" id="SignalP"/>
    </source>
</evidence>
<dbReference type="RefSeq" id="WP_068649416.1">
    <property type="nucleotide sequence ID" value="NZ_CP043611.1"/>
</dbReference>